<keyword evidence="2" id="KW-1185">Reference proteome</keyword>
<accession>A0AAN6QZM0</accession>
<gene>
    <name evidence="1" type="ORF">LTR91_003478</name>
</gene>
<evidence type="ECO:0000313" key="2">
    <source>
        <dbReference type="Proteomes" id="UP001175353"/>
    </source>
</evidence>
<comment type="caution">
    <text evidence="1">The sequence shown here is derived from an EMBL/GenBank/DDBJ whole genome shotgun (WGS) entry which is preliminary data.</text>
</comment>
<name>A0AAN6QZM0_9PEZI</name>
<dbReference type="EMBL" id="JAUJLE010000018">
    <property type="protein sequence ID" value="KAK1007268.1"/>
    <property type="molecule type" value="Genomic_DNA"/>
</dbReference>
<reference evidence="1" key="1">
    <citation type="submission" date="2023-06" db="EMBL/GenBank/DDBJ databases">
        <title>Black Yeasts Isolated from many extreme environments.</title>
        <authorList>
            <person name="Coleine C."/>
            <person name="Stajich J.E."/>
            <person name="Selbmann L."/>
        </authorList>
    </citation>
    <scope>NUCLEOTIDE SEQUENCE</scope>
    <source>
        <strain evidence="1">CCFEE 5200</strain>
    </source>
</reference>
<dbReference type="Proteomes" id="UP001175353">
    <property type="component" value="Unassembled WGS sequence"/>
</dbReference>
<proteinExistence type="predicted"/>
<dbReference type="AlphaFoldDB" id="A0AAN6QZM0"/>
<sequence length="449" mass="50605">MPAIPAPLDRVAHLLVTPDNPPRDDVDGMDSDRCAALHNAIYEHGWINSGRTAESFIEQTMPLCQHLDAEMREKLHPSLQAFLREARTLLGYGQHTNFFYNVRGLMISFNKDWYDPDPNRLLTLYGTYMAMATKLDGLVYDQHLHLATMNFDVTDELELYPAQPWRKLEDILTVWIEMIQRSKIRSVPSAGTEMTPWKAVSWTPQDLEECVELWGMIVETVERKMELETTEALVGLLDAATLDAARIPAEGFTQNFILRARKPRFKFVAPGLRIPTVEEFIDQPFTFAPKPQGGNSGDTPPILMFRSDELLHTADLTGFNYPYAGSAAIVQECPCGLYLDQCDPDMPLPFEDGCRLVLPFKLDGGFAMQGDSTPVEGYDTVLQLGLNPYNVRHPLPFQAWLESVYHSIEHGKWSVDALGVAGGIDVWKQADTEDGWQDYFTSPGPGGYW</sequence>
<organism evidence="1 2">
    <name type="scientific">Friedmanniomyces endolithicus</name>
    <dbReference type="NCBI Taxonomy" id="329885"/>
    <lineage>
        <taxon>Eukaryota</taxon>
        <taxon>Fungi</taxon>
        <taxon>Dikarya</taxon>
        <taxon>Ascomycota</taxon>
        <taxon>Pezizomycotina</taxon>
        <taxon>Dothideomycetes</taxon>
        <taxon>Dothideomycetidae</taxon>
        <taxon>Mycosphaerellales</taxon>
        <taxon>Teratosphaeriaceae</taxon>
        <taxon>Friedmanniomyces</taxon>
    </lineage>
</organism>
<protein>
    <submittedName>
        <fullName evidence="1">Uncharacterized protein</fullName>
    </submittedName>
</protein>
<evidence type="ECO:0000313" key="1">
    <source>
        <dbReference type="EMBL" id="KAK1007268.1"/>
    </source>
</evidence>